<keyword evidence="2" id="KW-1133">Transmembrane helix</keyword>
<organism evidence="3 4">
    <name type="scientific">Rubritalea profundi</name>
    <dbReference type="NCBI Taxonomy" id="1658618"/>
    <lineage>
        <taxon>Bacteria</taxon>
        <taxon>Pseudomonadati</taxon>
        <taxon>Verrucomicrobiota</taxon>
        <taxon>Verrucomicrobiia</taxon>
        <taxon>Verrucomicrobiales</taxon>
        <taxon>Rubritaleaceae</taxon>
        <taxon>Rubritalea</taxon>
    </lineage>
</organism>
<dbReference type="InterPro" id="IPR012902">
    <property type="entry name" value="N_methyl_site"/>
</dbReference>
<dbReference type="SUPFAM" id="SSF54523">
    <property type="entry name" value="Pili subunits"/>
    <property type="match status" value="1"/>
</dbReference>
<sequence length="199" mass="21458">MKKLIHPRAHKGFSLVELLVVITIIAVLAGASYPAIIGAIKTAKIAEGKKVANDIVVAIEGFEQKYDYLPYTAGTTPDEVEVYTTDNADLLEVLMGMESTPDINPNNMSFLSADSTSKGVNGLIYTGDTLEELVDPWGYHFIIAIDYTGENEIDLGTVAGFEAYKDNDDSPIVARSRPAVAASPGPDALFDDVDDVKSW</sequence>
<feature type="transmembrane region" description="Helical" evidence="2">
    <location>
        <begin position="12"/>
        <end position="33"/>
    </location>
</feature>
<evidence type="ECO:0008006" key="5">
    <source>
        <dbReference type="Google" id="ProtNLM"/>
    </source>
</evidence>
<evidence type="ECO:0000313" key="3">
    <source>
        <dbReference type="EMBL" id="PQJ28000.1"/>
    </source>
</evidence>
<keyword evidence="4" id="KW-1185">Reference proteome</keyword>
<keyword evidence="2" id="KW-0472">Membrane</keyword>
<dbReference type="OrthoDB" id="196093at2"/>
<dbReference type="InterPro" id="IPR045584">
    <property type="entry name" value="Pilin-like"/>
</dbReference>
<dbReference type="PANTHER" id="PTHR30093">
    <property type="entry name" value="GENERAL SECRETION PATHWAY PROTEIN G"/>
    <property type="match status" value="1"/>
</dbReference>
<evidence type="ECO:0000256" key="1">
    <source>
        <dbReference type="SAM" id="MobiDB-lite"/>
    </source>
</evidence>
<evidence type="ECO:0000313" key="4">
    <source>
        <dbReference type="Proteomes" id="UP000239907"/>
    </source>
</evidence>
<reference evidence="3 4" key="1">
    <citation type="submission" date="2016-12" db="EMBL/GenBank/DDBJ databases">
        <title>Study of bacterial adaptation to deep sea.</title>
        <authorList>
            <person name="Song J."/>
            <person name="Yoshizawa S."/>
            <person name="Kogure K."/>
        </authorList>
    </citation>
    <scope>NUCLEOTIDE SEQUENCE [LARGE SCALE GENOMIC DNA]</scope>
    <source>
        <strain evidence="3 4">SAORIC-165</strain>
    </source>
</reference>
<dbReference type="AlphaFoldDB" id="A0A2S7U092"/>
<feature type="region of interest" description="Disordered" evidence="1">
    <location>
        <begin position="175"/>
        <end position="199"/>
    </location>
</feature>
<dbReference type="NCBIfam" id="TIGR02532">
    <property type="entry name" value="IV_pilin_GFxxxE"/>
    <property type="match status" value="1"/>
</dbReference>
<evidence type="ECO:0000256" key="2">
    <source>
        <dbReference type="SAM" id="Phobius"/>
    </source>
</evidence>
<dbReference type="PROSITE" id="PS00409">
    <property type="entry name" value="PROKAR_NTER_METHYL"/>
    <property type="match status" value="1"/>
</dbReference>
<dbReference type="Proteomes" id="UP000239907">
    <property type="component" value="Unassembled WGS sequence"/>
</dbReference>
<comment type="caution">
    <text evidence="3">The sequence shown here is derived from an EMBL/GenBank/DDBJ whole genome shotgun (WGS) entry which is preliminary data.</text>
</comment>
<dbReference type="EMBL" id="MQWA01000001">
    <property type="protein sequence ID" value="PQJ28000.1"/>
    <property type="molecule type" value="Genomic_DNA"/>
</dbReference>
<name>A0A2S7U092_9BACT</name>
<accession>A0A2S7U092</accession>
<protein>
    <recommendedName>
        <fullName evidence="5">Prepilin-type N-terminal cleavage/methylation domain-containing protein</fullName>
    </recommendedName>
</protein>
<dbReference type="RefSeq" id="WP_105042495.1">
    <property type="nucleotide sequence ID" value="NZ_MQWA01000001.1"/>
</dbReference>
<dbReference type="Gene3D" id="3.30.700.10">
    <property type="entry name" value="Glycoprotein, Type 4 Pilin"/>
    <property type="match status" value="1"/>
</dbReference>
<feature type="compositionally biased region" description="Acidic residues" evidence="1">
    <location>
        <begin position="189"/>
        <end position="199"/>
    </location>
</feature>
<proteinExistence type="predicted"/>
<keyword evidence="2" id="KW-0812">Transmembrane</keyword>
<gene>
    <name evidence="3" type="ORF">BSZ32_05455</name>
</gene>
<dbReference type="Pfam" id="PF07963">
    <property type="entry name" value="N_methyl"/>
    <property type="match status" value="1"/>
</dbReference>